<dbReference type="CDD" id="cd03801">
    <property type="entry name" value="GT4_PimA-like"/>
    <property type="match status" value="2"/>
</dbReference>
<comment type="caution">
    <text evidence="2">The sequence shown here is derived from an EMBL/GenBank/DDBJ whole genome shotgun (WGS) entry which is preliminary data.</text>
</comment>
<dbReference type="PANTHER" id="PTHR12526:SF630">
    <property type="entry name" value="GLYCOSYLTRANSFERASE"/>
    <property type="match status" value="1"/>
</dbReference>
<name>A0ABT3G1E8_9BACT</name>
<evidence type="ECO:0000313" key="2">
    <source>
        <dbReference type="EMBL" id="MCW1913663.1"/>
    </source>
</evidence>
<evidence type="ECO:0000313" key="3">
    <source>
        <dbReference type="Proteomes" id="UP001165653"/>
    </source>
</evidence>
<feature type="domain" description="Glycosyltransferase subfamily 4-like N-terminal" evidence="1">
    <location>
        <begin position="39"/>
        <end position="178"/>
    </location>
</feature>
<dbReference type="PANTHER" id="PTHR12526">
    <property type="entry name" value="GLYCOSYLTRANSFERASE"/>
    <property type="match status" value="1"/>
</dbReference>
<dbReference type="RefSeq" id="WP_264513166.1">
    <property type="nucleotide sequence ID" value="NZ_JAPDDR010000004.1"/>
</dbReference>
<dbReference type="Pfam" id="PF13439">
    <property type="entry name" value="Glyco_transf_4"/>
    <property type="match status" value="1"/>
</dbReference>
<dbReference type="EMBL" id="JAPDDR010000004">
    <property type="protein sequence ID" value="MCW1913663.1"/>
    <property type="molecule type" value="Genomic_DNA"/>
</dbReference>
<proteinExistence type="predicted"/>
<evidence type="ECO:0000259" key="1">
    <source>
        <dbReference type="Pfam" id="PF13439"/>
    </source>
</evidence>
<organism evidence="2 3">
    <name type="scientific">Luteolibacter rhizosphaerae</name>
    <dbReference type="NCBI Taxonomy" id="2989719"/>
    <lineage>
        <taxon>Bacteria</taxon>
        <taxon>Pseudomonadati</taxon>
        <taxon>Verrucomicrobiota</taxon>
        <taxon>Verrucomicrobiia</taxon>
        <taxon>Verrucomicrobiales</taxon>
        <taxon>Verrucomicrobiaceae</taxon>
        <taxon>Luteolibacter</taxon>
    </lineage>
</organism>
<dbReference type="Gene3D" id="3.40.50.2000">
    <property type="entry name" value="Glycogen Phosphorylase B"/>
    <property type="match status" value="3"/>
</dbReference>
<sequence length="752" mass="81392">MQGAEVLSGIRAIHWPALDLAATDERLSVYQVVTSLQHGGAEKIARELALELPRQQVATRLVVLGKPHRKTLEMPEGTLDLSGLPRSGRAKALIKHAITEGVDVLHVHLTDADETRVLAGSGIPLIASVHNSRQGWPRDWDRLRKDDLSLMLACSQAAETELREAMPGVPVRTVWNGIRPYEFPETPLPGSGDGFTLACVANPRPQKRLDRLPAIIASTRAELQKHGVVLPLRLVIAGETSPLLQEAVECRDAVDREAAAHGIDLTWTDGKVPVREVLASCHALVSCSAYEGLSLAHLEALSSGRPVIACDTGGTRELAWRNPALKLLPADAPPEVFAKALADALLDPPPSAHRMIWRDFTSERVAARVAKFARVVASRPESESKTIWFVSNNLSMGGAQSSLKRLTKSFHGRGIRVRLALLQEYPEHPTAGRQELLEHGIDVFVPPPAGLIDAQESAALILDEIAADPPGAVVFWNAITTHKLLLADALPFARVYDISPGEMWFSSFERTMENPPPALPCRLPADYGRLLESFTVKYSAEAERARAIGAPVKVIPNGVIMPNEVRRRPCVEGAFVFGTAARISPQKRLDELIAAFRLALPELPDAVLRIAGGVETGAEECAAELRLMAQGLPVEWLGELSDIGSFHAGCDVFVMVSDPAGCPNASLEALASGLPVVATDVGGASEQVIDGVNGLLVPARDVPALAKAMVEITRDARRRDEMSAAAREHIRSHFTVERMTEDYLQLFFPDGI</sequence>
<protein>
    <submittedName>
        <fullName evidence="2">Glycosyltransferase family 4 protein</fullName>
    </submittedName>
</protein>
<dbReference type="Pfam" id="PF13692">
    <property type="entry name" value="Glyco_trans_1_4"/>
    <property type="match status" value="2"/>
</dbReference>
<accession>A0ABT3G1E8</accession>
<keyword evidence="3" id="KW-1185">Reference proteome</keyword>
<dbReference type="SUPFAM" id="SSF53756">
    <property type="entry name" value="UDP-Glycosyltransferase/glycogen phosphorylase"/>
    <property type="match status" value="2"/>
</dbReference>
<gene>
    <name evidence="2" type="ORF">OJ996_08755</name>
</gene>
<dbReference type="InterPro" id="IPR028098">
    <property type="entry name" value="Glyco_trans_4-like_N"/>
</dbReference>
<dbReference type="Proteomes" id="UP001165653">
    <property type="component" value="Unassembled WGS sequence"/>
</dbReference>
<reference evidence="2" key="1">
    <citation type="submission" date="2022-10" db="EMBL/GenBank/DDBJ databases">
        <title>Luteolibacter sp. GHJ8, whole genome shotgun sequencing project.</title>
        <authorList>
            <person name="Zhao G."/>
            <person name="Shen L."/>
        </authorList>
    </citation>
    <scope>NUCLEOTIDE SEQUENCE</scope>
    <source>
        <strain evidence="2">GHJ8</strain>
    </source>
</reference>